<keyword evidence="2" id="KW-1185">Reference proteome</keyword>
<reference evidence="1" key="3">
    <citation type="submission" date="2025-09" db="UniProtKB">
        <authorList>
            <consortium name="Ensembl"/>
        </authorList>
    </citation>
    <scope>IDENTIFICATION</scope>
</reference>
<evidence type="ECO:0000313" key="1">
    <source>
        <dbReference type="Ensembl" id="ENSMFAP00000050437.1"/>
    </source>
</evidence>
<name>A0A7N9CN68_MACFA</name>
<dbReference type="Proteomes" id="UP000233100">
    <property type="component" value="Chromosome 8"/>
</dbReference>
<reference evidence="1 2" key="1">
    <citation type="submission" date="2013-03" db="EMBL/GenBank/DDBJ databases">
        <authorList>
            <person name="Warren W."/>
            <person name="Wilson R.K."/>
        </authorList>
    </citation>
    <scope>NUCLEOTIDE SEQUENCE</scope>
</reference>
<protein>
    <submittedName>
        <fullName evidence="1">Uncharacterized protein</fullName>
    </submittedName>
</protein>
<sequence length="40" mass="4716">MVILTDFIYLSLMEINYILASGYCVCECNQYFFKLYSVGF</sequence>
<proteinExistence type="predicted"/>
<reference evidence="1" key="2">
    <citation type="submission" date="2025-08" db="UniProtKB">
        <authorList>
            <consortium name="Ensembl"/>
        </authorList>
    </citation>
    <scope>IDENTIFICATION</scope>
</reference>
<organism evidence="1 2">
    <name type="scientific">Macaca fascicularis</name>
    <name type="common">Crab-eating macaque</name>
    <name type="synonym">Cynomolgus monkey</name>
    <dbReference type="NCBI Taxonomy" id="9541"/>
    <lineage>
        <taxon>Eukaryota</taxon>
        <taxon>Metazoa</taxon>
        <taxon>Chordata</taxon>
        <taxon>Craniata</taxon>
        <taxon>Vertebrata</taxon>
        <taxon>Euteleostomi</taxon>
        <taxon>Mammalia</taxon>
        <taxon>Eutheria</taxon>
        <taxon>Euarchontoglires</taxon>
        <taxon>Primates</taxon>
        <taxon>Haplorrhini</taxon>
        <taxon>Catarrhini</taxon>
        <taxon>Cercopithecidae</taxon>
        <taxon>Cercopithecinae</taxon>
        <taxon>Macaca</taxon>
    </lineage>
</organism>
<evidence type="ECO:0000313" key="2">
    <source>
        <dbReference type="Proteomes" id="UP000233100"/>
    </source>
</evidence>
<dbReference type="Ensembl" id="ENSMFAT00000086321.1">
    <property type="protein sequence ID" value="ENSMFAP00000050437.1"/>
    <property type="gene ID" value="ENSMFAG00000048781.1"/>
</dbReference>
<accession>A0A7N9CN68</accession>
<dbReference type="AlphaFoldDB" id="A0A7N9CN68"/>